<feature type="transmembrane region" description="Helical" evidence="11">
    <location>
        <begin position="379"/>
        <end position="397"/>
    </location>
</feature>
<dbReference type="EMBL" id="BDQF01000006">
    <property type="protein sequence ID" value="GAW79700.1"/>
    <property type="molecule type" value="Genomic_DNA"/>
</dbReference>
<dbReference type="GO" id="GO:0030134">
    <property type="term" value="C:COPII-coated ER to Golgi transport vesicle"/>
    <property type="evidence" value="ECO:0007669"/>
    <property type="project" value="TreeGrafter"/>
</dbReference>
<dbReference type="OrthoDB" id="337750at2759"/>
<keyword evidence="6" id="KW-0256">Endoplasmic reticulum</keyword>
<dbReference type="PANTHER" id="PTHR14083:SF0">
    <property type="entry name" value="YIP1D-INTERACTING FACTOR 1, ISOFORM C"/>
    <property type="match status" value="1"/>
</dbReference>
<evidence type="ECO:0008006" key="14">
    <source>
        <dbReference type="Google" id="ProtNLM"/>
    </source>
</evidence>
<comment type="similarity">
    <text evidence="3">Belongs to the YIF1 family.</text>
</comment>
<evidence type="ECO:0000256" key="6">
    <source>
        <dbReference type="ARBA" id="ARBA00022824"/>
    </source>
</evidence>
<evidence type="ECO:0000256" key="9">
    <source>
        <dbReference type="ARBA" id="ARBA00023034"/>
    </source>
</evidence>
<evidence type="ECO:0000256" key="1">
    <source>
        <dbReference type="ARBA" id="ARBA00004477"/>
    </source>
</evidence>
<protein>
    <recommendedName>
        <fullName evidence="14">C-13 antigen</fullName>
    </recommendedName>
</protein>
<dbReference type="InterPro" id="IPR005578">
    <property type="entry name" value="Yif1_fam"/>
</dbReference>
<keyword evidence="4" id="KW-0813">Transport</keyword>
<evidence type="ECO:0000256" key="7">
    <source>
        <dbReference type="ARBA" id="ARBA00022927"/>
    </source>
</evidence>
<keyword evidence="7" id="KW-0653">Protein transport</keyword>
<reference evidence="13" key="1">
    <citation type="submission" date="2017-04" db="EMBL/GenBank/DDBJ databases">
        <title>Plasmodium gonderi genome.</title>
        <authorList>
            <person name="Arisue N."/>
            <person name="Honma H."/>
            <person name="Kawai S."/>
            <person name="Tougan T."/>
            <person name="Tanabe K."/>
            <person name="Horii T."/>
        </authorList>
    </citation>
    <scope>NUCLEOTIDE SEQUENCE [LARGE SCALE GENOMIC DNA]</scope>
    <source>
        <strain evidence="13">ATCC 30045</strain>
    </source>
</reference>
<evidence type="ECO:0000256" key="2">
    <source>
        <dbReference type="ARBA" id="ARBA00004653"/>
    </source>
</evidence>
<evidence type="ECO:0000313" key="12">
    <source>
        <dbReference type="EMBL" id="GAW79700.1"/>
    </source>
</evidence>
<dbReference type="RefSeq" id="XP_028542289.1">
    <property type="nucleotide sequence ID" value="XM_028686488.1"/>
</dbReference>
<dbReference type="GO" id="GO:0006888">
    <property type="term" value="P:endoplasmic reticulum to Golgi vesicle-mediated transport"/>
    <property type="evidence" value="ECO:0007669"/>
    <property type="project" value="InterPro"/>
</dbReference>
<keyword evidence="8 11" id="KW-1133">Transmembrane helix</keyword>
<keyword evidence="13" id="KW-1185">Reference proteome</keyword>
<feature type="transmembrane region" description="Helical" evidence="11">
    <location>
        <begin position="565"/>
        <end position="585"/>
    </location>
</feature>
<keyword evidence="5 11" id="KW-0812">Transmembrane</keyword>
<comment type="subcellular location">
    <subcellularLocation>
        <location evidence="1">Endoplasmic reticulum membrane</location>
        <topology evidence="1">Multi-pass membrane protein</topology>
    </subcellularLocation>
    <subcellularLocation>
        <location evidence="2">Golgi apparatus membrane</location>
        <topology evidence="2">Multi-pass membrane protein</topology>
    </subcellularLocation>
</comment>
<dbReference type="PANTHER" id="PTHR14083">
    <property type="entry name" value="YIP1 INTERACTING FACTOR HOMOLOG YIF1 PROTEIN"/>
    <property type="match status" value="1"/>
</dbReference>
<dbReference type="GO" id="GO:0000139">
    <property type="term" value="C:Golgi membrane"/>
    <property type="evidence" value="ECO:0007669"/>
    <property type="project" value="UniProtKB-SubCell"/>
</dbReference>
<evidence type="ECO:0000256" key="4">
    <source>
        <dbReference type="ARBA" id="ARBA00022448"/>
    </source>
</evidence>
<dbReference type="GeneID" id="39746412"/>
<evidence type="ECO:0000256" key="3">
    <source>
        <dbReference type="ARBA" id="ARBA00009727"/>
    </source>
</evidence>
<feature type="transmembrane region" description="Helical" evidence="11">
    <location>
        <begin position="597"/>
        <end position="621"/>
    </location>
</feature>
<dbReference type="AlphaFoldDB" id="A0A1Y1JBT1"/>
<gene>
    <name evidence="12" type="ORF">PGO_051100</name>
</gene>
<keyword evidence="10 11" id="KW-0472">Membrane</keyword>
<dbReference type="OMA" id="GIMHNIF"/>
<sequence length="781" mass="88231">MNYNNSYVDNNIHDRRKVNNAKGKEKESWNSMNYVKNNSMNVTTRPSTENMMGYRGYTDVSTNENGMENTGSDRALGVGRNIHINPIYDQGNNNIHAENTKMSGSMSGNLKSSNKFGNNFINPNDRNNANVPSAISSNYVGAHPTWSGRREGAFMNTGEGNAHYAFNERNSNYVIGGFHHGGKETKYNSGGISSMDPTFHINNNTLSQENRQDLVYAQHGITNKEMSVLDNRLNFTNNNLYNQHDMNNRMVIPNQPFKSENNGMVNSSNSASSRNFMQTQIWGNIAEAISGIDGYSATGSTEVGKEGKETKEANKGKGIIHNIFESLTSNAETNDEINKLVKQRVTNLVMNEIGKKIETHDSSFIGNKLQLLRGYFDVTHSYVVNKIFFILFPYMYIRKALCESRTYYVYSHLERKMSSANHGENCMSPFSLNHTSNIQSFAHGHQNMNNMMKGVQQAQPFMQNKNLFFDSARGGAAGPGGFHTGNMRTEGLSGNIETHGVSGNMGTRGVSGNMETHGFSGNMGTHGVSGNMGTSDQSGTIGRNNSNDINYVNYNNNMGIFKADLYIPLMSSITYILLYTLTITAQKNNFVFKPDNLFNISSYVFLLLFFETVIIKFCFLLTCRDINLSFLHILSFISYKFVIMCALIITKFLFYLLYLMYTSVYGDPENILEKQDLNKKIVMNNNSHNIFKSMSPTFSSNFTPYNIILFLNGRTMYRLTQMYFYPTVSIQMIQLFKSIHLYVHDNSSLSNHLNIKRINILILIFSLLQIFLCWILTPYFA</sequence>
<organism evidence="12 13">
    <name type="scientific">Plasmodium gonderi</name>
    <dbReference type="NCBI Taxonomy" id="77519"/>
    <lineage>
        <taxon>Eukaryota</taxon>
        <taxon>Sar</taxon>
        <taxon>Alveolata</taxon>
        <taxon>Apicomplexa</taxon>
        <taxon>Aconoidasida</taxon>
        <taxon>Haemosporida</taxon>
        <taxon>Plasmodiidae</taxon>
        <taxon>Plasmodium</taxon>
        <taxon>Plasmodium (Plasmodium)</taxon>
    </lineage>
</organism>
<accession>A0A1Y1JBT1</accession>
<dbReference type="GO" id="GO:0005793">
    <property type="term" value="C:endoplasmic reticulum-Golgi intermediate compartment"/>
    <property type="evidence" value="ECO:0007669"/>
    <property type="project" value="TreeGrafter"/>
</dbReference>
<dbReference type="Proteomes" id="UP000195521">
    <property type="component" value="Unassembled WGS sequence"/>
</dbReference>
<dbReference type="Pfam" id="PF03878">
    <property type="entry name" value="YIF1"/>
    <property type="match status" value="1"/>
</dbReference>
<dbReference type="GO" id="GO:0015031">
    <property type="term" value="P:protein transport"/>
    <property type="evidence" value="ECO:0007669"/>
    <property type="project" value="UniProtKB-KW"/>
</dbReference>
<evidence type="ECO:0000256" key="8">
    <source>
        <dbReference type="ARBA" id="ARBA00022989"/>
    </source>
</evidence>
<name>A0A1Y1JBT1_PLAGO</name>
<proteinExistence type="inferred from homology"/>
<evidence type="ECO:0000256" key="5">
    <source>
        <dbReference type="ARBA" id="ARBA00022692"/>
    </source>
</evidence>
<comment type="caution">
    <text evidence="12">The sequence shown here is derived from an EMBL/GenBank/DDBJ whole genome shotgun (WGS) entry which is preliminary data.</text>
</comment>
<feature type="transmembrane region" description="Helical" evidence="11">
    <location>
        <begin position="760"/>
        <end position="780"/>
    </location>
</feature>
<evidence type="ECO:0000256" key="10">
    <source>
        <dbReference type="ARBA" id="ARBA00023136"/>
    </source>
</evidence>
<evidence type="ECO:0000313" key="13">
    <source>
        <dbReference type="Proteomes" id="UP000195521"/>
    </source>
</evidence>
<evidence type="ECO:0000256" key="11">
    <source>
        <dbReference type="SAM" id="Phobius"/>
    </source>
</evidence>
<dbReference type="GO" id="GO:0005789">
    <property type="term" value="C:endoplasmic reticulum membrane"/>
    <property type="evidence" value="ECO:0007669"/>
    <property type="project" value="UniProtKB-SubCell"/>
</dbReference>
<keyword evidence="9" id="KW-0333">Golgi apparatus</keyword>